<evidence type="ECO:0000313" key="3">
    <source>
        <dbReference type="Proteomes" id="UP000789375"/>
    </source>
</evidence>
<dbReference type="EMBL" id="CAJVPP010000904">
    <property type="protein sequence ID" value="CAG8521105.1"/>
    <property type="molecule type" value="Genomic_DNA"/>
</dbReference>
<dbReference type="SUPFAM" id="SSF103107">
    <property type="entry name" value="Hypothetical protein c14orf129, hspc210"/>
    <property type="match status" value="1"/>
</dbReference>
<dbReference type="AlphaFoldDB" id="A0A9N9FAS0"/>
<dbReference type="Gene3D" id="3.30.2280.10">
    <property type="entry name" value="Hypothetical protein (hspc210)"/>
    <property type="match status" value="1"/>
</dbReference>
<comment type="caution">
    <text evidence="2">The sequence shown here is derived from an EMBL/GenBank/DDBJ whole genome shotgun (WGS) entry which is preliminary data.</text>
</comment>
<name>A0A9N9FAS0_FUNMO</name>
<evidence type="ECO:0000259" key="1">
    <source>
        <dbReference type="Pfam" id="PF05303"/>
    </source>
</evidence>
<dbReference type="InterPro" id="IPR023231">
    <property type="entry name" value="GSKIP_dom_sf"/>
</dbReference>
<organism evidence="2 3">
    <name type="scientific">Funneliformis mosseae</name>
    <name type="common">Endomycorrhizal fungus</name>
    <name type="synonym">Glomus mosseae</name>
    <dbReference type="NCBI Taxonomy" id="27381"/>
    <lineage>
        <taxon>Eukaryota</taxon>
        <taxon>Fungi</taxon>
        <taxon>Fungi incertae sedis</taxon>
        <taxon>Mucoromycota</taxon>
        <taxon>Glomeromycotina</taxon>
        <taxon>Glomeromycetes</taxon>
        <taxon>Glomerales</taxon>
        <taxon>Glomeraceae</taxon>
        <taxon>Funneliformis</taxon>
    </lineage>
</organism>
<reference evidence="2" key="1">
    <citation type="submission" date="2021-06" db="EMBL/GenBank/DDBJ databases">
        <authorList>
            <person name="Kallberg Y."/>
            <person name="Tangrot J."/>
            <person name="Rosling A."/>
        </authorList>
    </citation>
    <scope>NUCLEOTIDE SEQUENCE</scope>
    <source>
        <strain evidence="2">87-6 pot B 2015</strain>
    </source>
</reference>
<dbReference type="Proteomes" id="UP000789375">
    <property type="component" value="Unassembled WGS sequence"/>
</dbReference>
<dbReference type="InterPro" id="IPR007967">
    <property type="entry name" value="GSKIP_dom"/>
</dbReference>
<accession>A0A9N9FAS0</accession>
<proteinExistence type="predicted"/>
<protein>
    <submittedName>
        <fullName evidence="2">956_t:CDS:1</fullName>
    </submittedName>
</protein>
<dbReference type="Pfam" id="PF05303">
    <property type="entry name" value="GSKIP_dom"/>
    <property type="match status" value="1"/>
</dbReference>
<sequence>MTTSVTTETNKFIKQELSNVLKEYDYGVIPNSIKILPTKSLNPDAHQSSLFQLTLLENIKLIITIAEEGYIITEADPVDVIVNEDLECAKKWINKPFETMEALLLAVSPKFGDKFHQALFSNLSNLSQQSIGNITNN</sequence>
<feature type="domain" description="GSKIP" evidence="1">
    <location>
        <begin position="14"/>
        <end position="126"/>
    </location>
</feature>
<keyword evidence="3" id="KW-1185">Reference proteome</keyword>
<gene>
    <name evidence="2" type="ORF">FMOSSE_LOCUS5036</name>
</gene>
<evidence type="ECO:0000313" key="2">
    <source>
        <dbReference type="EMBL" id="CAG8521105.1"/>
    </source>
</evidence>